<evidence type="ECO:0000313" key="1">
    <source>
        <dbReference type="EMBL" id="MQY07259.1"/>
    </source>
</evidence>
<dbReference type="AlphaFoldDB" id="A0A7K0C1F3"/>
<dbReference type="Gene3D" id="1.10.287.1080">
    <property type="entry name" value="MazG-like"/>
    <property type="match status" value="1"/>
</dbReference>
<accession>A0A7K0C1F3</accession>
<evidence type="ECO:0000313" key="2">
    <source>
        <dbReference type="Proteomes" id="UP000487268"/>
    </source>
</evidence>
<proteinExistence type="predicted"/>
<dbReference type="EMBL" id="WEGH01000003">
    <property type="protein sequence ID" value="MQY07259.1"/>
    <property type="molecule type" value="Genomic_DNA"/>
</dbReference>
<dbReference type="SUPFAM" id="SSF101386">
    <property type="entry name" value="all-alpha NTP pyrophosphatases"/>
    <property type="match status" value="1"/>
</dbReference>
<comment type="caution">
    <text evidence="1">The sequence shown here is derived from an EMBL/GenBank/DDBJ whole genome shotgun (WGS) entry which is preliminary data.</text>
</comment>
<dbReference type="Proteomes" id="UP000487268">
    <property type="component" value="Unassembled WGS sequence"/>
</dbReference>
<dbReference type="OrthoDB" id="3476786at2"/>
<keyword evidence="2" id="KW-1185">Reference proteome</keyword>
<name>A0A7K0C1F3_9ACTN</name>
<dbReference type="RefSeq" id="WP_153536958.1">
    <property type="nucleotide sequence ID" value="NZ_WEGH01000003.1"/>
</dbReference>
<protein>
    <submittedName>
        <fullName evidence="1">Uncharacterized protein</fullName>
    </submittedName>
</protein>
<reference evidence="1 2" key="1">
    <citation type="submission" date="2019-10" db="EMBL/GenBank/DDBJ databases">
        <title>Actinomadura rubteroloni sp. nov. and Actinomadura macrotermitis sp. nov., isolated from the gut of fungus growing-termite Macrotermes natalensis.</title>
        <authorList>
            <person name="Benndorf R."/>
            <person name="Martin K."/>
            <person name="Kuefner M."/>
            <person name="De Beer W."/>
            <person name="Kaster A.-K."/>
            <person name="Vollmers J."/>
            <person name="Poulsen M."/>
            <person name="Beemelmanns C."/>
        </authorList>
    </citation>
    <scope>NUCLEOTIDE SEQUENCE [LARGE SCALE GENOMIC DNA]</scope>
    <source>
        <strain evidence="1 2">RB68</strain>
    </source>
</reference>
<organism evidence="1 2">
    <name type="scientific">Actinomadura macrotermitis</name>
    <dbReference type="NCBI Taxonomy" id="2585200"/>
    <lineage>
        <taxon>Bacteria</taxon>
        <taxon>Bacillati</taxon>
        <taxon>Actinomycetota</taxon>
        <taxon>Actinomycetes</taxon>
        <taxon>Streptosporangiales</taxon>
        <taxon>Thermomonosporaceae</taxon>
        <taxon>Actinomadura</taxon>
    </lineage>
</organism>
<sequence length="184" mass="19937">MPTDPYGLTPVPLAALAAQITQRLREHFPARKERDRQVLALAEETGELMGAYRRWTGQARRTGPFSDVAAELADVVITAYITAHVLDRVLPEPPDLAELIDDHTHPGGDEQVMHLFTITGRFVQAHLAGRTNATGPADEVATAHLADVVAAAYATATVHGIDLADAITTKTAVLFTRGWRTPRT</sequence>
<gene>
    <name evidence="1" type="ORF">ACRB68_53590</name>
</gene>